<gene>
    <name evidence="1" type="ORF">IEQ34_022914</name>
</gene>
<evidence type="ECO:0000313" key="2">
    <source>
        <dbReference type="Proteomes" id="UP000775213"/>
    </source>
</evidence>
<sequence length="66" mass="7396">MKLTKWSPLLVIGVQSPVIPIWISFPNLQPHLFSLHILHGLSSLFGCPLEVDHVTYVFSHPSIAHV</sequence>
<dbReference type="EMBL" id="JAGFBR010000019">
    <property type="protein sequence ID" value="KAH0449114.1"/>
    <property type="molecule type" value="Genomic_DNA"/>
</dbReference>
<keyword evidence="2" id="KW-1185">Reference proteome</keyword>
<organism evidence="1 2">
    <name type="scientific">Dendrobium chrysotoxum</name>
    <name type="common">Orchid</name>
    <dbReference type="NCBI Taxonomy" id="161865"/>
    <lineage>
        <taxon>Eukaryota</taxon>
        <taxon>Viridiplantae</taxon>
        <taxon>Streptophyta</taxon>
        <taxon>Embryophyta</taxon>
        <taxon>Tracheophyta</taxon>
        <taxon>Spermatophyta</taxon>
        <taxon>Magnoliopsida</taxon>
        <taxon>Liliopsida</taxon>
        <taxon>Asparagales</taxon>
        <taxon>Orchidaceae</taxon>
        <taxon>Epidendroideae</taxon>
        <taxon>Malaxideae</taxon>
        <taxon>Dendrobiinae</taxon>
        <taxon>Dendrobium</taxon>
    </lineage>
</organism>
<protein>
    <recommendedName>
        <fullName evidence="3">DUF4283 domain-containing protein</fullName>
    </recommendedName>
</protein>
<dbReference type="Proteomes" id="UP000775213">
    <property type="component" value="Unassembled WGS sequence"/>
</dbReference>
<name>A0AAV7FKB9_DENCH</name>
<accession>A0AAV7FKB9</accession>
<evidence type="ECO:0008006" key="3">
    <source>
        <dbReference type="Google" id="ProtNLM"/>
    </source>
</evidence>
<proteinExistence type="predicted"/>
<comment type="caution">
    <text evidence="1">The sequence shown here is derived from an EMBL/GenBank/DDBJ whole genome shotgun (WGS) entry which is preliminary data.</text>
</comment>
<evidence type="ECO:0000313" key="1">
    <source>
        <dbReference type="EMBL" id="KAH0449114.1"/>
    </source>
</evidence>
<dbReference type="AlphaFoldDB" id="A0AAV7FKB9"/>
<reference evidence="1 2" key="1">
    <citation type="journal article" date="2021" name="Hortic Res">
        <title>Chromosome-scale assembly of the Dendrobium chrysotoxum genome enhances the understanding of orchid evolution.</title>
        <authorList>
            <person name="Zhang Y."/>
            <person name="Zhang G.Q."/>
            <person name="Zhang D."/>
            <person name="Liu X.D."/>
            <person name="Xu X.Y."/>
            <person name="Sun W.H."/>
            <person name="Yu X."/>
            <person name="Zhu X."/>
            <person name="Wang Z.W."/>
            <person name="Zhao X."/>
            <person name="Zhong W.Y."/>
            <person name="Chen H."/>
            <person name="Yin W.L."/>
            <person name="Huang T."/>
            <person name="Niu S.C."/>
            <person name="Liu Z.J."/>
        </authorList>
    </citation>
    <scope>NUCLEOTIDE SEQUENCE [LARGE SCALE GENOMIC DNA]</scope>
    <source>
        <strain evidence="1">Lindl</strain>
    </source>
</reference>